<organism evidence="1 2">
    <name type="scientific">Candidatus Propionivibrio aalborgensis</name>
    <dbReference type="NCBI Taxonomy" id="1860101"/>
    <lineage>
        <taxon>Bacteria</taxon>
        <taxon>Pseudomonadati</taxon>
        <taxon>Pseudomonadota</taxon>
        <taxon>Betaproteobacteria</taxon>
        <taxon>Rhodocyclales</taxon>
        <taxon>Rhodocyclaceae</taxon>
        <taxon>Propionivibrio</taxon>
    </lineage>
</organism>
<dbReference type="EMBL" id="FLQY01000246">
    <property type="protein sequence ID" value="SBT09399.1"/>
    <property type="molecule type" value="Genomic_DNA"/>
</dbReference>
<keyword evidence="2" id="KW-1185">Reference proteome</keyword>
<accession>A0A1A8XWN1</accession>
<reference evidence="1 2" key="1">
    <citation type="submission" date="2016-06" db="EMBL/GenBank/DDBJ databases">
        <authorList>
            <person name="Kjaerup R.B."/>
            <person name="Dalgaard T.S."/>
            <person name="Juul-Madsen H.R."/>
        </authorList>
    </citation>
    <scope>NUCLEOTIDE SEQUENCE [LARGE SCALE GENOMIC DNA]</scope>
    <source>
        <strain evidence="1">2</strain>
    </source>
</reference>
<name>A0A1A8XWN1_9RHOO</name>
<dbReference type="AlphaFoldDB" id="A0A1A8XWN1"/>
<evidence type="ECO:0000313" key="2">
    <source>
        <dbReference type="Proteomes" id="UP000199600"/>
    </source>
</evidence>
<dbReference type="SUPFAM" id="SSF53756">
    <property type="entry name" value="UDP-Glycosyltransferase/glycogen phosphorylase"/>
    <property type="match status" value="1"/>
</dbReference>
<evidence type="ECO:0008006" key="3">
    <source>
        <dbReference type="Google" id="ProtNLM"/>
    </source>
</evidence>
<sequence length="486" mass="54489">MTPLSVLFVFTAESYHREAAPVVEEFVRKGAVVTVLLGFHSNHTEPIVEACRRQGITVETVPVEAGYGAPETSVVPAAPNGATKPTAGKSSTKSTILRVWIRKTGLARLLSLPIHLMKCLTKRRVAKAILTRHQPDAVIMGSYHSSGQIDNAMTRACIRQSVPMYCIPNSPYLGTLALRVARLNHLEQGMASEVIRVRYDPINRILAWLFPSWTSVIPDGNRVFYWDPLTMLAATLTGLQMNRLWLKPSLDFRKVFVHSEYSRELLLRDGYPADRIVVSGPPLLDAVVAKIGDPAKEKLLFSHVNLPVGSPFILFNVEPSAEHKYCDWNRHWRQFHELMASLVEYVESGLPVVLSLHPLCRLEDYRFAEEQYGVVICTDFRIHDLYPYCSISISFPCSTNLLALTFKKPLIIYDHFRILSRDEESKILNSIPRALLAQSASEIPGYVRELRKTLTASGVRMQGGSIGRRATEIIVSSIQSDVQVPM</sequence>
<gene>
    <name evidence="1" type="ORF">PROAA_320056</name>
</gene>
<proteinExistence type="predicted"/>
<protein>
    <recommendedName>
        <fullName evidence="3">UDP-N-acetylglucosamine 2-epimerase domain-containing protein</fullName>
    </recommendedName>
</protein>
<evidence type="ECO:0000313" key="1">
    <source>
        <dbReference type="EMBL" id="SBT09399.1"/>
    </source>
</evidence>
<dbReference type="Proteomes" id="UP000199600">
    <property type="component" value="Unassembled WGS sequence"/>
</dbReference>